<dbReference type="SMART" id="SM00181">
    <property type="entry name" value="EGF"/>
    <property type="match status" value="2"/>
</dbReference>
<evidence type="ECO:0000313" key="5">
    <source>
        <dbReference type="Proteomes" id="UP000002279"/>
    </source>
</evidence>
<feature type="chain" id="PRO_5026052514" description="EGF-like domain-containing protein" evidence="2">
    <location>
        <begin position="22"/>
        <end position="264"/>
    </location>
</feature>
<reference evidence="4" key="2">
    <citation type="submission" date="2025-08" db="UniProtKB">
        <authorList>
            <consortium name="Ensembl"/>
        </authorList>
    </citation>
    <scope>IDENTIFICATION</scope>
    <source>
        <strain evidence="4">Glennie</strain>
    </source>
</reference>
<evidence type="ECO:0000259" key="3">
    <source>
        <dbReference type="PROSITE" id="PS50026"/>
    </source>
</evidence>
<dbReference type="InParanoid" id="A0A6I8P8I5"/>
<reference evidence="4 5" key="1">
    <citation type="journal article" date="2008" name="Nature">
        <title>Genome analysis of the platypus reveals unique signatures of evolution.</title>
        <authorList>
            <person name="Warren W.C."/>
            <person name="Hillier L.W."/>
            <person name="Marshall Graves J.A."/>
            <person name="Birney E."/>
            <person name="Ponting C.P."/>
            <person name="Grutzner F."/>
            <person name="Belov K."/>
            <person name="Miller W."/>
            <person name="Clarke L."/>
            <person name="Chinwalla A.T."/>
            <person name="Yang S.P."/>
            <person name="Heger A."/>
            <person name="Locke D.P."/>
            <person name="Miethke P."/>
            <person name="Waters P.D."/>
            <person name="Veyrunes F."/>
            <person name="Fulton L."/>
            <person name="Fulton B."/>
            <person name="Graves T."/>
            <person name="Wallis J."/>
            <person name="Puente X.S."/>
            <person name="Lopez-Otin C."/>
            <person name="Ordonez G.R."/>
            <person name="Eichler E.E."/>
            <person name="Chen L."/>
            <person name="Cheng Z."/>
            <person name="Deakin J.E."/>
            <person name="Alsop A."/>
            <person name="Thompson K."/>
            <person name="Kirby P."/>
            <person name="Papenfuss A.T."/>
            <person name="Wakefield M.J."/>
            <person name="Olender T."/>
            <person name="Lancet D."/>
            <person name="Huttley G.A."/>
            <person name="Smit A.F."/>
            <person name="Pask A."/>
            <person name="Temple-Smith P."/>
            <person name="Batzer M.A."/>
            <person name="Walker J.A."/>
            <person name="Konkel M.K."/>
            <person name="Harris R.S."/>
            <person name="Whittington C.M."/>
            <person name="Wong E.S."/>
            <person name="Gemmell N.J."/>
            <person name="Buschiazzo E."/>
            <person name="Vargas Jentzsch I.M."/>
            <person name="Merkel A."/>
            <person name="Schmitz J."/>
            <person name="Zemann A."/>
            <person name="Churakov G."/>
            <person name="Kriegs J.O."/>
            <person name="Brosius J."/>
            <person name="Murchison E.P."/>
            <person name="Sachidanandam R."/>
            <person name="Smith C."/>
            <person name="Hannon G.J."/>
            <person name="Tsend-Ayush E."/>
            <person name="McMillan D."/>
            <person name="Attenborough R."/>
            <person name="Rens W."/>
            <person name="Ferguson-Smith M."/>
            <person name="Lefevre C.M."/>
            <person name="Sharp J.A."/>
            <person name="Nicholas K.R."/>
            <person name="Ray D.A."/>
            <person name="Kube M."/>
            <person name="Reinhardt R."/>
            <person name="Pringle T.H."/>
            <person name="Taylor J."/>
            <person name="Jones R.C."/>
            <person name="Nixon B."/>
            <person name="Dacheux J.L."/>
            <person name="Niwa H."/>
            <person name="Sekita Y."/>
            <person name="Huang X."/>
            <person name="Stark A."/>
            <person name="Kheradpour P."/>
            <person name="Kellis M."/>
            <person name="Flicek P."/>
            <person name="Chen Y."/>
            <person name="Webber C."/>
            <person name="Hardison R."/>
            <person name="Nelson J."/>
            <person name="Hallsworth-Pepin K."/>
            <person name="Delehaunty K."/>
            <person name="Markovic C."/>
            <person name="Minx P."/>
            <person name="Feng Y."/>
            <person name="Kremitzki C."/>
            <person name="Mitreva M."/>
            <person name="Glasscock J."/>
            <person name="Wylie T."/>
            <person name="Wohldmann P."/>
            <person name="Thiru P."/>
            <person name="Nhan M.N."/>
            <person name="Pohl C.S."/>
            <person name="Smith S.M."/>
            <person name="Hou S."/>
            <person name="Nefedov M."/>
            <person name="de Jong P.J."/>
            <person name="Renfree M.B."/>
            <person name="Mardis E.R."/>
            <person name="Wilson R.K."/>
        </authorList>
    </citation>
    <scope>NUCLEOTIDE SEQUENCE [LARGE SCALE GENOMIC DNA]</scope>
    <source>
        <strain evidence="4 5">Glennie</strain>
    </source>
</reference>
<dbReference type="InterPro" id="IPR000742">
    <property type="entry name" value="EGF"/>
</dbReference>
<proteinExistence type="predicted"/>
<reference evidence="4" key="3">
    <citation type="submission" date="2025-09" db="UniProtKB">
        <authorList>
            <consortium name="Ensembl"/>
        </authorList>
    </citation>
    <scope>IDENTIFICATION</scope>
    <source>
        <strain evidence="4">Glennie</strain>
    </source>
</reference>
<feature type="signal peptide" evidence="2">
    <location>
        <begin position="1"/>
        <end position="21"/>
    </location>
</feature>
<protein>
    <recommendedName>
        <fullName evidence="3">EGF-like domain-containing protein</fullName>
    </recommendedName>
</protein>
<accession>A0A6I8P8I5</accession>
<dbReference type="SUPFAM" id="SSF57196">
    <property type="entry name" value="EGF/Laminin"/>
    <property type="match status" value="2"/>
</dbReference>
<feature type="domain" description="EGF-like" evidence="3">
    <location>
        <begin position="173"/>
        <end position="215"/>
    </location>
</feature>
<dbReference type="Pfam" id="PF00008">
    <property type="entry name" value="EGF"/>
    <property type="match status" value="1"/>
</dbReference>
<keyword evidence="1" id="KW-0245">EGF-like domain</keyword>
<evidence type="ECO:0000256" key="2">
    <source>
        <dbReference type="SAM" id="SignalP"/>
    </source>
</evidence>
<dbReference type="Ensembl" id="ENSOANT00000064414.1">
    <property type="protein sequence ID" value="ENSOANP00000049158.1"/>
    <property type="gene ID" value="ENSOANG00000036307.1"/>
</dbReference>
<dbReference type="Proteomes" id="UP000002279">
    <property type="component" value="Chromosome 1"/>
</dbReference>
<sequence length="264" mass="30285">MSIKLMIFVLWEFLKVHDTSGQMRCKQQMILEWNLYPKTVTVKWILTENICTYFYRDCWWIEAKSKGSTLGNEDFRVPQICPLQLQLGDSLFISSEPSFQSHGINLMNVSKEDFNNCSPNSNAHSQIIFGCNLRGIHQVNSQWLGVGSHYFVTVQSGGPSLCNFGLRLNITVKAQSCQESPNGLFCSGHGRCLSWLWDEDYACHCLSPYSGKFCQEFDPCFHKPCHNHGVCMKKKEGFKKDSYECSCLHQFAGKKLFRNNWTVS</sequence>
<keyword evidence="1" id="KW-1015">Disulfide bond</keyword>
<dbReference type="PROSITE" id="PS01186">
    <property type="entry name" value="EGF_2"/>
    <property type="match status" value="1"/>
</dbReference>
<feature type="disulfide bond" evidence="1">
    <location>
        <begin position="205"/>
        <end position="214"/>
    </location>
</feature>
<dbReference type="AlphaFoldDB" id="A0A6I8P8I5"/>
<comment type="caution">
    <text evidence="1">Lacks conserved residue(s) required for the propagation of feature annotation.</text>
</comment>
<name>A0A6I8P8I5_ORNAN</name>
<feature type="domain" description="EGF-like" evidence="3">
    <location>
        <begin position="216"/>
        <end position="258"/>
    </location>
</feature>
<dbReference type="Gene3D" id="2.10.25.10">
    <property type="entry name" value="Laminin"/>
    <property type="match status" value="2"/>
</dbReference>
<dbReference type="OMA" id="HFTVNCS"/>
<feature type="disulfide bond" evidence="1">
    <location>
        <begin position="186"/>
        <end position="203"/>
    </location>
</feature>
<keyword evidence="5" id="KW-1185">Reference proteome</keyword>
<dbReference type="PROSITE" id="PS50026">
    <property type="entry name" value="EGF_3"/>
    <property type="match status" value="2"/>
</dbReference>
<keyword evidence="2" id="KW-0732">Signal</keyword>
<evidence type="ECO:0000256" key="1">
    <source>
        <dbReference type="PROSITE-ProRule" id="PRU00076"/>
    </source>
</evidence>
<dbReference type="PROSITE" id="PS00022">
    <property type="entry name" value="EGF_1"/>
    <property type="match status" value="1"/>
</dbReference>
<evidence type="ECO:0000313" key="4">
    <source>
        <dbReference type="Ensembl" id="ENSOANP00000049158.1"/>
    </source>
</evidence>
<organism evidence="4 5">
    <name type="scientific">Ornithorhynchus anatinus</name>
    <name type="common">Duckbill platypus</name>
    <dbReference type="NCBI Taxonomy" id="9258"/>
    <lineage>
        <taxon>Eukaryota</taxon>
        <taxon>Metazoa</taxon>
        <taxon>Chordata</taxon>
        <taxon>Craniata</taxon>
        <taxon>Vertebrata</taxon>
        <taxon>Euteleostomi</taxon>
        <taxon>Mammalia</taxon>
        <taxon>Monotremata</taxon>
        <taxon>Ornithorhynchidae</taxon>
        <taxon>Ornithorhynchus</taxon>
    </lineage>
</organism>
<dbReference type="GeneTree" id="ENSGT00940000163741"/>